<dbReference type="GO" id="GO:0000155">
    <property type="term" value="F:phosphorelay sensor kinase activity"/>
    <property type="evidence" value="ECO:0007669"/>
    <property type="project" value="InterPro"/>
</dbReference>
<dbReference type="InterPro" id="IPR003594">
    <property type="entry name" value="HATPase_dom"/>
</dbReference>
<dbReference type="GO" id="GO:0016020">
    <property type="term" value="C:membrane"/>
    <property type="evidence" value="ECO:0007669"/>
    <property type="project" value="InterPro"/>
</dbReference>
<dbReference type="InterPro" id="IPR011712">
    <property type="entry name" value="Sig_transdc_His_kin_sub3_dim/P"/>
</dbReference>
<comment type="catalytic activity">
    <reaction evidence="1">
        <text>ATP + protein L-histidine = ADP + protein N-phospho-L-histidine.</text>
        <dbReference type="EC" id="2.7.13.3"/>
    </reaction>
</comment>
<dbReference type="OrthoDB" id="9797605at2"/>
<dbReference type="RefSeq" id="WP_083201718.1">
    <property type="nucleotide sequence ID" value="NZ_BMJN01000037.1"/>
</dbReference>
<dbReference type="AlphaFoldDB" id="A0A917AAX0"/>
<name>A0A917AAX0_9STRE</name>
<feature type="transmembrane region" description="Helical" evidence="6">
    <location>
        <begin position="35"/>
        <end position="51"/>
    </location>
</feature>
<dbReference type="Proteomes" id="UP000660801">
    <property type="component" value="Unassembled WGS sequence"/>
</dbReference>
<feature type="domain" description="Histidine kinase/HSP90-like ATPase" evidence="7">
    <location>
        <begin position="274"/>
        <end position="325"/>
    </location>
</feature>
<evidence type="ECO:0000313" key="9">
    <source>
        <dbReference type="EMBL" id="GGE36024.1"/>
    </source>
</evidence>
<dbReference type="EC" id="2.7.13.3" evidence="2"/>
<keyword evidence="5" id="KW-0902">Two-component regulatory system</keyword>
<dbReference type="Gene3D" id="3.30.565.10">
    <property type="entry name" value="Histidine kinase-like ATPase, C-terminal domain"/>
    <property type="match status" value="1"/>
</dbReference>
<keyword evidence="6" id="KW-0812">Transmembrane</keyword>
<gene>
    <name evidence="9" type="ORF">GCM10011510_16700</name>
</gene>
<feature type="domain" description="Signal transduction histidine kinase subgroup 3 dimerisation and phosphoacceptor" evidence="8">
    <location>
        <begin position="175"/>
        <end position="239"/>
    </location>
</feature>
<keyword evidence="6" id="KW-0472">Membrane</keyword>
<protein>
    <recommendedName>
        <fullName evidence="2">histidine kinase</fullName>
        <ecNumber evidence="2">2.7.13.3</ecNumber>
    </recommendedName>
</protein>
<dbReference type="GO" id="GO:0046983">
    <property type="term" value="F:protein dimerization activity"/>
    <property type="evidence" value="ECO:0007669"/>
    <property type="project" value="InterPro"/>
</dbReference>
<evidence type="ECO:0000256" key="6">
    <source>
        <dbReference type="SAM" id="Phobius"/>
    </source>
</evidence>
<feature type="transmembrane region" description="Helical" evidence="6">
    <location>
        <begin position="82"/>
        <end position="98"/>
    </location>
</feature>
<evidence type="ECO:0000259" key="8">
    <source>
        <dbReference type="Pfam" id="PF07730"/>
    </source>
</evidence>
<accession>A0A917AAX0</accession>
<evidence type="ECO:0000313" key="10">
    <source>
        <dbReference type="Proteomes" id="UP000660801"/>
    </source>
</evidence>
<dbReference type="Pfam" id="PF07730">
    <property type="entry name" value="HisKA_3"/>
    <property type="match status" value="1"/>
</dbReference>
<reference evidence="9" key="1">
    <citation type="journal article" date="2014" name="Int. J. Syst. Evol. Microbiol.">
        <title>Complete genome sequence of Corynebacterium casei LMG S-19264T (=DSM 44701T), isolated from a smear-ripened cheese.</title>
        <authorList>
            <consortium name="US DOE Joint Genome Institute (JGI-PGF)"/>
            <person name="Walter F."/>
            <person name="Albersmeier A."/>
            <person name="Kalinowski J."/>
            <person name="Ruckert C."/>
        </authorList>
    </citation>
    <scope>NUCLEOTIDE SEQUENCE</scope>
    <source>
        <strain evidence="9">CGMCC 1.15533</strain>
    </source>
</reference>
<dbReference type="EMBL" id="BMJN01000037">
    <property type="protein sequence ID" value="GGE36024.1"/>
    <property type="molecule type" value="Genomic_DNA"/>
</dbReference>
<keyword evidence="6" id="KW-1133">Transmembrane helix</keyword>
<evidence type="ECO:0000256" key="5">
    <source>
        <dbReference type="ARBA" id="ARBA00023012"/>
    </source>
</evidence>
<comment type="caution">
    <text evidence="9">The sequence shown here is derived from an EMBL/GenBank/DDBJ whole genome shotgun (WGS) entry which is preliminary data.</text>
</comment>
<dbReference type="PANTHER" id="PTHR24421:SF63">
    <property type="entry name" value="SENSOR HISTIDINE KINASE DESK"/>
    <property type="match status" value="1"/>
</dbReference>
<keyword evidence="3" id="KW-0808">Transferase</keyword>
<dbReference type="InterPro" id="IPR050482">
    <property type="entry name" value="Sensor_HK_TwoCompSys"/>
</dbReference>
<proteinExistence type="predicted"/>
<sequence>MRLLHKFKQIHIMYYVSLLYLVFPFYYSLSGGYPFYIFWLTILFIVAYLGIVMMEHPLVVNLFWLYLCFYVVFVTFNGSPNISMFNFFLSNILVWRFGDDKLIGFRYMSFYLVFLATLYPVLADTDVATQIFLLIMDMVCLGMLYAMRQIIKQTKIEQELTAKNASINLLLAENERNRIGQDLHDTLGHVFAMMSVKSELALTLMEHGAYEKAQKEVQDLRDIAKNSMQEVREIVQAVKVHSLEEELQILGNMLELAGIALTIEKEEIAIGREQETALTMALRELGNNLIKHSQASSCRIQLSEKDGWVRVLVEDNGIGFEQVTGEELHSIRDRLIRYQGRMEIISSKQPTQIQLDIPKGDKDEHTRC</sequence>
<evidence type="ECO:0000256" key="4">
    <source>
        <dbReference type="ARBA" id="ARBA00022777"/>
    </source>
</evidence>
<dbReference type="Pfam" id="PF02518">
    <property type="entry name" value="HATPase_c"/>
    <property type="match status" value="1"/>
</dbReference>
<feature type="transmembrane region" description="Helical" evidence="6">
    <location>
        <begin position="105"/>
        <end position="122"/>
    </location>
</feature>
<evidence type="ECO:0000256" key="3">
    <source>
        <dbReference type="ARBA" id="ARBA00022679"/>
    </source>
</evidence>
<keyword evidence="10" id="KW-1185">Reference proteome</keyword>
<dbReference type="CDD" id="cd16917">
    <property type="entry name" value="HATPase_UhpB-NarQ-NarX-like"/>
    <property type="match status" value="1"/>
</dbReference>
<feature type="transmembrane region" description="Helical" evidence="6">
    <location>
        <begin position="128"/>
        <end position="147"/>
    </location>
</feature>
<dbReference type="SUPFAM" id="SSF55874">
    <property type="entry name" value="ATPase domain of HSP90 chaperone/DNA topoisomerase II/histidine kinase"/>
    <property type="match status" value="1"/>
</dbReference>
<evidence type="ECO:0000256" key="2">
    <source>
        <dbReference type="ARBA" id="ARBA00012438"/>
    </source>
</evidence>
<dbReference type="InterPro" id="IPR036890">
    <property type="entry name" value="HATPase_C_sf"/>
</dbReference>
<reference evidence="9" key="2">
    <citation type="submission" date="2020-09" db="EMBL/GenBank/DDBJ databases">
        <authorList>
            <person name="Sun Q."/>
            <person name="Zhou Y."/>
        </authorList>
    </citation>
    <scope>NUCLEOTIDE SEQUENCE</scope>
    <source>
        <strain evidence="9">CGMCC 1.15533</strain>
    </source>
</reference>
<keyword evidence="4 9" id="KW-0418">Kinase</keyword>
<dbReference type="PANTHER" id="PTHR24421">
    <property type="entry name" value="NITRATE/NITRITE SENSOR PROTEIN NARX-RELATED"/>
    <property type="match status" value="1"/>
</dbReference>
<organism evidence="9 10">
    <name type="scientific">Streptococcus himalayensis</name>
    <dbReference type="NCBI Taxonomy" id="1888195"/>
    <lineage>
        <taxon>Bacteria</taxon>
        <taxon>Bacillati</taxon>
        <taxon>Bacillota</taxon>
        <taxon>Bacilli</taxon>
        <taxon>Lactobacillales</taxon>
        <taxon>Streptococcaceae</taxon>
        <taxon>Streptococcus</taxon>
    </lineage>
</organism>
<evidence type="ECO:0000259" key="7">
    <source>
        <dbReference type="Pfam" id="PF02518"/>
    </source>
</evidence>
<evidence type="ECO:0000256" key="1">
    <source>
        <dbReference type="ARBA" id="ARBA00000085"/>
    </source>
</evidence>
<dbReference type="Gene3D" id="1.20.5.1930">
    <property type="match status" value="1"/>
</dbReference>
<feature type="transmembrane region" description="Helical" evidence="6">
    <location>
        <begin position="12"/>
        <end position="29"/>
    </location>
</feature>